<dbReference type="Gene3D" id="3.40.830.10">
    <property type="entry name" value="LigB-like"/>
    <property type="match status" value="1"/>
</dbReference>
<dbReference type="PANTHER" id="PTHR30096:SF0">
    <property type="entry name" value="4,5-DOPA DIOXYGENASE EXTRADIOL-LIKE PROTEIN"/>
    <property type="match status" value="1"/>
</dbReference>
<dbReference type="AlphaFoldDB" id="A0A835DW47"/>
<dbReference type="EMBL" id="JACEFO010003286">
    <property type="protein sequence ID" value="KAF8642686.1"/>
    <property type="molecule type" value="Genomic_DNA"/>
</dbReference>
<dbReference type="Pfam" id="PF02900">
    <property type="entry name" value="LigB"/>
    <property type="match status" value="1"/>
</dbReference>
<dbReference type="SUPFAM" id="SSF53213">
    <property type="entry name" value="LigB-like"/>
    <property type="match status" value="1"/>
</dbReference>
<keyword evidence="1" id="KW-0560">Oxidoreductase</keyword>
<evidence type="ECO:0000313" key="4">
    <source>
        <dbReference type="Proteomes" id="UP000636709"/>
    </source>
</evidence>
<sequence>MDTFFISHGSPTLSIDDSMPARHFLKSWVPTGLAGPHPPRAHPRRATHNLSRITRHGQPPPPPRWAVEFDAWLRETLVGGRHGDVKRYREAAAPHAEVAHPRPEHLYPLHVALGAAGDGCEAELIHHSWSNASLSYASYRFTSSRN</sequence>
<organism evidence="3 4">
    <name type="scientific">Digitaria exilis</name>
    <dbReference type="NCBI Taxonomy" id="1010633"/>
    <lineage>
        <taxon>Eukaryota</taxon>
        <taxon>Viridiplantae</taxon>
        <taxon>Streptophyta</taxon>
        <taxon>Embryophyta</taxon>
        <taxon>Tracheophyta</taxon>
        <taxon>Spermatophyta</taxon>
        <taxon>Magnoliopsida</taxon>
        <taxon>Liliopsida</taxon>
        <taxon>Poales</taxon>
        <taxon>Poaceae</taxon>
        <taxon>PACMAD clade</taxon>
        <taxon>Panicoideae</taxon>
        <taxon>Panicodae</taxon>
        <taxon>Paniceae</taxon>
        <taxon>Anthephorinae</taxon>
        <taxon>Digitaria</taxon>
    </lineage>
</organism>
<feature type="domain" description="Extradiol ring-cleavage dioxygenase class III enzyme subunit B" evidence="2">
    <location>
        <begin position="47"/>
        <end position="141"/>
    </location>
</feature>
<dbReference type="OrthoDB" id="7396853at2759"/>
<proteinExistence type="predicted"/>
<reference evidence="3" key="1">
    <citation type="submission" date="2020-07" db="EMBL/GenBank/DDBJ databases">
        <title>Genome sequence and genetic diversity analysis of an under-domesticated orphan crop, white fonio (Digitaria exilis).</title>
        <authorList>
            <person name="Bennetzen J.L."/>
            <person name="Chen S."/>
            <person name="Ma X."/>
            <person name="Wang X."/>
            <person name="Yssel A.E.J."/>
            <person name="Chaluvadi S.R."/>
            <person name="Johnson M."/>
            <person name="Gangashetty P."/>
            <person name="Hamidou F."/>
            <person name="Sanogo M.D."/>
            <person name="Zwaenepoel A."/>
            <person name="Wallace J."/>
            <person name="Van De Peer Y."/>
            <person name="Van Deynze A."/>
        </authorList>
    </citation>
    <scope>NUCLEOTIDE SEQUENCE</scope>
    <source>
        <tissue evidence="3">Leaves</tissue>
    </source>
</reference>
<evidence type="ECO:0000256" key="1">
    <source>
        <dbReference type="ARBA" id="ARBA00023002"/>
    </source>
</evidence>
<dbReference type="PANTHER" id="PTHR30096">
    <property type="entry name" value="4,5-DOPA DIOXYGENASE EXTRADIOL-LIKE PROTEIN"/>
    <property type="match status" value="1"/>
</dbReference>
<dbReference type="Proteomes" id="UP000636709">
    <property type="component" value="Unassembled WGS sequence"/>
</dbReference>
<dbReference type="GO" id="GO:0008198">
    <property type="term" value="F:ferrous iron binding"/>
    <property type="evidence" value="ECO:0007669"/>
    <property type="project" value="InterPro"/>
</dbReference>
<protein>
    <recommendedName>
        <fullName evidence="2">Extradiol ring-cleavage dioxygenase class III enzyme subunit B domain-containing protein</fullName>
    </recommendedName>
</protein>
<gene>
    <name evidence="3" type="ORF">HU200_067058</name>
</gene>
<comment type="caution">
    <text evidence="3">The sequence shown here is derived from an EMBL/GenBank/DDBJ whole genome shotgun (WGS) entry which is preliminary data.</text>
</comment>
<accession>A0A835DW47</accession>
<name>A0A835DW47_9POAL</name>
<dbReference type="GO" id="GO:0016702">
    <property type="term" value="F:oxidoreductase activity, acting on single donors with incorporation of molecular oxygen, incorporation of two atoms of oxygen"/>
    <property type="evidence" value="ECO:0007669"/>
    <property type="project" value="UniProtKB-ARBA"/>
</dbReference>
<dbReference type="InterPro" id="IPR004183">
    <property type="entry name" value="Xdiol_dOase_suB"/>
</dbReference>
<evidence type="ECO:0000313" key="3">
    <source>
        <dbReference type="EMBL" id="KAF8642686.1"/>
    </source>
</evidence>
<keyword evidence="4" id="KW-1185">Reference proteome</keyword>
<evidence type="ECO:0000259" key="2">
    <source>
        <dbReference type="Pfam" id="PF02900"/>
    </source>
</evidence>